<name>A0A550C1A1_9AGAR</name>
<protein>
    <recommendedName>
        <fullName evidence="5">Yip1 domain-containing protein</fullName>
    </recommendedName>
</protein>
<evidence type="ECO:0000256" key="1">
    <source>
        <dbReference type="SAM" id="MobiDB-lite"/>
    </source>
</evidence>
<feature type="transmembrane region" description="Helical" evidence="2">
    <location>
        <begin position="179"/>
        <end position="200"/>
    </location>
</feature>
<dbReference type="AlphaFoldDB" id="A0A550C1A1"/>
<feature type="transmembrane region" description="Helical" evidence="2">
    <location>
        <begin position="136"/>
        <end position="159"/>
    </location>
</feature>
<feature type="transmembrane region" description="Helical" evidence="2">
    <location>
        <begin position="248"/>
        <end position="269"/>
    </location>
</feature>
<keyword evidence="2" id="KW-0472">Membrane</keyword>
<gene>
    <name evidence="3" type="ORF">BD626DRAFT_634040</name>
</gene>
<dbReference type="Proteomes" id="UP000320762">
    <property type="component" value="Unassembled WGS sequence"/>
</dbReference>
<keyword evidence="2" id="KW-1133">Transmembrane helix</keyword>
<feature type="transmembrane region" description="Helical" evidence="2">
    <location>
        <begin position="207"/>
        <end position="228"/>
    </location>
</feature>
<evidence type="ECO:0000313" key="4">
    <source>
        <dbReference type="Proteomes" id="UP000320762"/>
    </source>
</evidence>
<feature type="compositionally biased region" description="Low complexity" evidence="1">
    <location>
        <begin position="44"/>
        <end position="58"/>
    </location>
</feature>
<sequence length="270" mass="28781">MQRLDYLGKGQPPAYTPQEIFATSSRRVSDDMYPLVVRTPQALTRDTPQPSPSTSRPSRGAKIRSRLSKMPSMLPSILAKFVNKLFILRKNNRTTDVEQGGSIGPPPTGMPPTVNTNNEDPCNSTRHSLIDLAYDGCFVCIGVILCAAIIVLLGVISVLVGQRLLLHYRGDAWETPSVWAARVGAVGSTMICPIVFGMMFHEIGRWLIVPMSFALYTIAGAAGVAVLKQIADPDAGLLSIGQGAAAGIVGWCMVCVICVCALGGGVLIIA</sequence>
<accession>A0A550C1A1</accession>
<organism evidence="3 4">
    <name type="scientific">Schizophyllum amplum</name>
    <dbReference type="NCBI Taxonomy" id="97359"/>
    <lineage>
        <taxon>Eukaryota</taxon>
        <taxon>Fungi</taxon>
        <taxon>Dikarya</taxon>
        <taxon>Basidiomycota</taxon>
        <taxon>Agaricomycotina</taxon>
        <taxon>Agaricomycetes</taxon>
        <taxon>Agaricomycetidae</taxon>
        <taxon>Agaricales</taxon>
        <taxon>Schizophyllaceae</taxon>
        <taxon>Schizophyllum</taxon>
    </lineage>
</organism>
<dbReference type="EMBL" id="VDMD01000035">
    <property type="protein sequence ID" value="TRM58563.1"/>
    <property type="molecule type" value="Genomic_DNA"/>
</dbReference>
<reference evidence="3 4" key="1">
    <citation type="journal article" date="2019" name="New Phytol.">
        <title>Comparative genomics reveals unique wood-decay strategies and fruiting body development in the Schizophyllaceae.</title>
        <authorList>
            <person name="Almasi E."/>
            <person name="Sahu N."/>
            <person name="Krizsan K."/>
            <person name="Balint B."/>
            <person name="Kovacs G.M."/>
            <person name="Kiss B."/>
            <person name="Cseklye J."/>
            <person name="Drula E."/>
            <person name="Henrissat B."/>
            <person name="Nagy I."/>
            <person name="Chovatia M."/>
            <person name="Adam C."/>
            <person name="LaButti K."/>
            <person name="Lipzen A."/>
            <person name="Riley R."/>
            <person name="Grigoriev I.V."/>
            <person name="Nagy L.G."/>
        </authorList>
    </citation>
    <scope>NUCLEOTIDE SEQUENCE [LARGE SCALE GENOMIC DNA]</scope>
    <source>
        <strain evidence="3 4">NL-1724</strain>
    </source>
</reference>
<evidence type="ECO:0000256" key="2">
    <source>
        <dbReference type="SAM" id="Phobius"/>
    </source>
</evidence>
<evidence type="ECO:0000313" key="3">
    <source>
        <dbReference type="EMBL" id="TRM58563.1"/>
    </source>
</evidence>
<comment type="caution">
    <text evidence="3">The sequence shown here is derived from an EMBL/GenBank/DDBJ whole genome shotgun (WGS) entry which is preliminary data.</text>
</comment>
<evidence type="ECO:0008006" key="5">
    <source>
        <dbReference type="Google" id="ProtNLM"/>
    </source>
</evidence>
<proteinExistence type="predicted"/>
<keyword evidence="2" id="KW-0812">Transmembrane</keyword>
<feature type="region of interest" description="Disordered" evidence="1">
    <location>
        <begin position="38"/>
        <end position="62"/>
    </location>
</feature>
<keyword evidence="4" id="KW-1185">Reference proteome</keyword>